<reference evidence="2 3" key="1">
    <citation type="submission" date="2022-11" db="EMBL/GenBank/DDBJ databases">
        <title>Minimal conservation of predation-associated metabolite biosynthetic gene clusters underscores biosynthetic potential of Myxococcota including descriptions for ten novel species: Archangium lansinium sp. nov., Myxococcus landrumus sp. nov., Nannocystis bai.</title>
        <authorList>
            <person name="Ahearne A."/>
            <person name="Stevens C."/>
            <person name="Dowd S."/>
        </authorList>
    </citation>
    <scope>NUCLEOTIDE SEQUENCE [LARGE SCALE GENOMIC DNA]</scope>
    <source>
        <strain evidence="2 3">BB15-2</strain>
    </source>
</reference>
<dbReference type="Proteomes" id="UP001221686">
    <property type="component" value="Unassembled WGS sequence"/>
</dbReference>
<comment type="caution">
    <text evidence="2">The sequence shown here is derived from an EMBL/GenBank/DDBJ whole genome shotgun (WGS) entry which is preliminary data.</text>
</comment>
<dbReference type="Pfam" id="PF00561">
    <property type="entry name" value="Abhydrolase_1"/>
    <property type="match status" value="1"/>
</dbReference>
<dbReference type="GO" id="GO:0016787">
    <property type="term" value="F:hydrolase activity"/>
    <property type="evidence" value="ECO:0007669"/>
    <property type="project" value="UniProtKB-KW"/>
</dbReference>
<dbReference type="SUPFAM" id="SSF53474">
    <property type="entry name" value="alpha/beta-Hydrolases"/>
    <property type="match status" value="1"/>
</dbReference>
<dbReference type="PRINTS" id="PR00412">
    <property type="entry name" value="EPOXHYDRLASE"/>
</dbReference>
<dbReference type="PRINTS" id="PR00111">
    <property type="entry name" value="ABHYDROLASE"/>
</dbReference>
<accession>A0ABT5E618</accession>
<protein>
    <submittedName>
        <fullName evidence="2">Alpha/beta fold hydrolase</fullName>
    </submittedName>
</protein>
<dbReference type="EMBL" id="JAQNDL010000003">
    <property type="protein sequence ID" value="MDC0720378.1"/>
    <property type="molecule type" value="Genomic_DNA"/>
</dbReference>
<evidence type="ECO:0000259" key="1">
    <source>
        <dbReference type="Pfam" id="PF00561"/>
    </source>
</evidence>
<sequence length="264" mass="28593">MFARNHDTRIYYELGGRADGPPLLLLRGLTRTIRHWGPLLDDLGASFRTIAIDNRGVGHSDKPFGIYSTRTMADDAVAVLDHAGIGEAAVFGISLGGAIAQQLVLHHPQRVRRLVLGCTRASGKDGPPARLSTVLSLLSLLWLPEARALERSTPLVLSPAFLREHPEIVGEWQQLAEQFPTRRRALIGQLGAVLRHDTRARLGTIAVPTLVVSGDDDRLIDVACSHALAAAIPGARLELLPGAGHDIPAERPREVAALLREFCL</sequence>
<dbReference type="InterPro" id="IPR000639">
    <property type="entry name" value="Epox_hydrolase-like"/>
</dbReference>
<dbReference type="Gene3D" id="3.40.50.1820">
    <property type="entry name" value="alpha/beta hydrolase"/>
    <property type="match status" value="1"/>
</dbReference>
<organism evidence="2 3">
    <name type="scientific">Nannocystis bainbridge</name>
    <dbReference type="NCBI Taxonomy" id="2995303"/>
    <lineage>
        <taxon>Bacteria</taxon>
        <taxon>Pseudomonadati</taxon>
        <taxon>Myxococcota</taxon>
        <taxon>Polyangia</taxon>
        <taxon>Nannocystales</taxon>
        <taxon>Nannocystaceae</taxon>
        <taxon>Nannocystis</taxon>
    </lineage>
</organism>
<evidence type="ECO:0000313" key="3">
    <source>
        <dbReference type="Proteomes" id="UP001221686"/>
    </source>
</evidence>
<keyword evidence="2" id="KW-0378">Hydrolase</keyword>
<feature type="domain" description="AB hydrolase-1" evidence="1">
    <location>
        <begin position="21"/>
        <end position="251"/>
    </location>
</feature>
<dbReference type="PANTHER" id="PTHR43433">
    <property type="entry name" value="HYDROLASE, ALPHA/BETA FOLD FAMILY PROTEIN"/>
    <property type="match status" value="1"/>
</dbReference>
<dbReference type="InterPro" id="IPR029058">
    <property type="entry name" value="AB_hydrolase_fold"/>
</dbReference>
<proteinExistence type="predicted"/>
<dbReference type="InterPro" id="IPR000073">
    <property type="entry name" value="AB_hydrolase_1"/>
</dbReference>
<evidence type="ECO:0000313" key="2">
    <source>
        <dbReference type="EMBL" id="MDC0720378.1"/>
    </source>
</evidence>
<dbReference type="InterPro" id="IPR050471">
    <property type="entry name" value="AB_hydrolase"/>
</dbReference>
<dbReference type="RefSeq" id="WP_272088886.1">
    <property type="nucleotide sequence ID" value="NZ_JAQNDL010000003.1"/>
</dbReference>
<gene>
    <name evidence="2" type="ORF">POL25_25985</name>
</gene>
<dbReference type="PANTHER" id="PTHR43433:SF5">
    <property type="entry name" value="AB HYDROLASE-1 DOMAIN-CONTAINING PROTEIN"/>
    <property type="match status" value="1"/>
</dbReference>
<name>A0ABT5E618_9BACT</name>
<keyword evidence="3" id="KW-1185">Reference proteome</keyword>